<comment type="caution">
    <text evidence="2">The sequence shown here is derived from an EMBL/GenBank/DDBJ whole genome shotgun (WGS) entry which is preliminary data.</text>
</comment>
<proteinExistence type="predicted"/>
<keyword evidence="1" id="KW-1133">Transmembrane helix</keyword>
<dbReference type="EMBL" id="LAZR01023188">
    <property type="protein sequence ID" value="KKL79384.1"/>
    <property type="molecule type" value="Genomic_DNA"/>
</dbReference>
<protein>
    <submittedName>
        <fullName evidence="2">Uncharacterized protein</fullName>
    </submittedName>
</protein>
<dbReference type="AlphaFoldDB" id="A0A0F9EZA2"/>
<keyword evidence="1" id="KW-0472">Membrane</keyword>
<evidence type="ECO:0000256" key="1">
    <source>
        <dbReference type="SAM" id="Phobius"/>
    </source>
</evidence>
<organism evidence="2">
    <name type="scientific">marine sediment metagenome</name>
    <dbReference type="NCBI Taxonomy" id="412755"/>
    <lineage>
        <taxon>unclassified sequences</taxon>
        <taxon>metagenomes</taxon>
        <taxon>ecological metagenomes</taxon>
    </lineage>
</organism>
<feature type="transmembrane region" description="Helical" evidence="1">
    <location>
        <begin position="31"/>
        <end position="47"/>
    </location>
</feature>
<gene>
    <name evidence="2" type="ORF">LCGC14_2015370</name>
</gene>
<sequence>MKEFKAVVLIIVALLVAYLSTIYVPRMWVNVGLLELGVIVFVFYAVWNVNETFGERWIQH</sequence>
<evidence type="ECO:0000313" key="2">
    <source>
        <dbReference type="EMBL" id="KKL79384.1"/>
    </source>
</evidence>
<keyword evidence="1" id="KW-0812">Transmembrane</keyword>
<name>A0A0F9EZA2_9ZZZZ</name>
<reference evidence="2" key="1">
    <citation type="journal article" date="2015" name="Nature">
        <title>Complex archaea that bridge the gap between prokaryotes and eukaryotes.</title>
        <authorList>
            <person name="Spang A."/>
            <person name="Saw J.H."/>
            <person name="Jorgensen S.L."/>
            <person name="Zaremba-Niedzwiedzka K."/>
            <person name="Martijn J."/>
            <person name="Lind A.E."/>
            <person name="van Eijk R."/>
            <person name="Schleper C."/>
            <person name="Guy L."/>
            <person name="Ettema T.J."/>
        </authorList>
    </citation>
    <scope>NUCLEOTIDE SEQUENCE</scope>
</reference>
<accession>A0A0F9EZA2</accession>
<feature type="transmembrane region" description="Helical" evidence="1">
    <location>
        <begin position="6"/>
        <end position="24"/>
    </location>
</feature>